<dbReference type="Gene3D" id="2.40.10.220">
    <property type="entry name" value="predicted glycosyltransferase like domains"/>
    <property type="match status" value="1"/>
</dbReference>
<dbReference type="InterPro" id="IPR009926">
    <property type="entry name" value="T3SS_YcgR_PilZN"/>
</dbReference>
<dbReference type="Proteomes" id="UP000656813">
    <property type="component" value="Unassembled WGS sequence"/>
</dbReference>
<feature type="domain" description="PilZ" evidence="1">
    <location>
        <begin position="97"/>
        <end position="205"/>
    </location>
</feature>
<accession>A0A8J2ZUZ4</accession>
<dbReference type="GO" id="GO:0035438">
    <property type="term" value="F:cyclic-di-GMP binding"/>
    <property type="evidence" value="ECO:0007669"/>
    <property type="project" value="InterPro"/>
</dbReference>
<feature type="domain" description="Type III secretion system flagellar brake protein YcgR PilZN" evidence="2">
    <location>
        <begin position="7"/>
        <end position="88"/>
    </location>
</feature>
<dbReference type="InterPro" id="IPR009875">
    <property type="entry name" value="PilZ_domain"/>
</dbReference>
<dbReference type="RefSeq" id="WP_188496629.1">
    <property type="nucleotide sequence ID" value="NZ_BMFV01000007.1"/>
</dbReference>
<comment type="caution">
    <text evidence="3">The sequence shown here is derived from an EMBL/GenBank/DDBJ whole genome shotgun (WGS) entry which is preliminary data.</text>
</comment>
<proteinExistence type="predicted"/>
<keyword evidence="4" id="KW-1185">Reference proteome</keyword>
<evidence type="ECO:0000259" key="2">
    <source>
        <dbReference type="Pfam" id="PF12945"/>
    </source>
</evidence>
<dbReference type="SUPFAM" id="SSF141371">
    <property type="entry name" value="PilZ domain-like"/>
    <property type="match status" value="1"/>
</dbReference>
<evidence type="ECO:0000259" key="1">
    <source>
        <dbReference type="Pfam" id="PF07238"/>
    </source>
</evidence>
<reference evidence="3" key="1">
    <citation type="journal article" date="2014" name="Int. J. Syst. Evol. Microbiol.">
        <title>Complete genome sequence of Corynebacterium casei LMG S-19264T (=DSM 44701T), isolated from a smear-ripened cheese.</title>
        <authorList>
            <consortium name="US DOE Joint Genome Institute (JGI-PGF)"/>
            <person name="Walter F."/>
            <person name="Albersmeier A."/>
            <person name="Kalinowski J."/>
            <person name="Ruckert C."/>
        </authorList>
    </citation>
    <scope>NUCLEOTIDE SEQUENCE</scope>
    <source>
        <strain evidence="3">CGMCC 1.12777</strain>
    </source>
</reference>
<dbReference type="Pfam" id="PF07238">
    <property type="entry name" value="PilZ"/>
    <property type="match status" value="1"/>
</dbReference>
<dbReference type="AlphaFoldDB" id="A0A8J2ZUZ4"/>
<name>A0A8J2ZUZ4_9BACL</name>
<organism evidence="3 4">
    <name type="scientific">Pullulanibacillus pueri</name>
    <dbReference type="NCBI Taxonomy" id="1437324"/>
    <lineage>
        <taxon>Bacteria</taxon>
        <taxon>Bacillati</taxon>
        <taxon>Bacillota</taxon>
        <taxon>Bacilli</taxon>
        <taxon>Bacillales</taxon>
        <taxon>Sporolactobacillaceae</taxon>
        <taxon>Pullulanibacillus</taxon>
    </lineage>
</organism>
<evidence type="ECO:0000313" key="3">
    <source>
        <dbReference type="EMBL" id="GGH79060.1"/>
    </source>
</evidence>
<evidence type="ECO:0008006" key="5">
    <source>
        <dbReference type="Google" id="ProtNLM"/>
    </source>
</evidence>
<dbReference type="EMBL" id="BMFV01000007">
    <property type="protein sequence ID" value="GGH79060.1"/>
    <property type="molecule type" value="Genomic_DNA"/>
</dbReference>
<protein>
    <recommendedName>
        <fullName evidence="5">Pilus assembly protein PilZ</fullName>
    </recommendedName>
</protein>
<evidence type="ECO:0000313" key="4">
    <source>
        <dbReference type="Proteomes" id="UP000656813"/>
    </source>
</evidence>
<dbReference type="Pfam" id="PF12945">
    <property type="entry name" value="PilZNR"/>
    <property type="match status" value="1"/>
</dbReference>
<sequence>MLKKGINLYLELVNEGKKEKYKTKIAEMTDDEIFVELPIHDKTKKFAFFILNTSFKAVYYDSGKVFQFTTVLLRRIKENVPLLVLSFPGEENIKTIQRRQYVRVETSLDVAIHPVVPHQFSPFTTVTLDVSGGGLSVHLPKDYGWQPDQEVDLWLVLPMVTGEYNYCKIRGLFIRQFISGKFLRASFEFKNISKQEHQKLIRYTLEKDLYSKRLAKS</sequence>
<reference evidence="3" key="2">
    <citation type="submission" date="2020-09" db="EMBL/GenBank/DDBJ databases">
        <authorList>
            <person name="Sun Q."/>
            <person name="Zhou Y."/>
        </authorList>
    </citation>
    <scope>NUCLEOTIDE SEQUENCE</scope>
    <source>
        <strain evidence="3">CGMCC 1.12777</strain>
    </source>
</reference>
<gene>
    <name evidence="3" type="primary">ypfA</name>
    <name evidence="3" type="ORF">GCM10007096_13430</name>
</gene>